<protein>
    <submittedName>
        <fullName evidence="8">Acyl-CoA dehydrogenase</fullName>
    </submittedName>
</protein>
<dbReference type="PANTHER" id="PTHR43884">
    <property type="entry name" value="ACYL-COA DEHYDROGENASE"/>
    <property type="match status" value="1"/>
</dbReference>
<dbReference type="Proteomes" id="UP000285961">
    <property type="component" value="Unassembled WGS sequence"/>
</dbReference>
<dbReference type="InterPro" id="IPR009100">
    <property type="entry name" value="AcylCoA_DH/oxidase_NM_dom_sf"/>
</dbReference>
<feature type="domain" description="Acyl-CoA oxidase/dehydrogenase middle" evidence="7">
    <location>
        <begin position="141"/>
        <end position="241"/>
    </location>
</feature>
<dbReference type="InterPro" id="IPR006091">
    <property type="entry name" value="Acyl-CoA_Oxase/DH_mid-dom"/>
</dbReference>
<comment type="similarity">
    <text evidence="2 5">Belongs to the acyl-CoA dehydrogenase family.</text>
</comment>
<comment type="cofactor">
    <cofactor evidence="1 5">
        <name>FAD</name>
        <dbReference type="ChEBI" id="CHEBI:57692"/>
    </cofactor>
</comment>
<dbReference type="SUPFAM" id="SSF56645">
    <property type="entry name" value="Acyl-CoA dehydrogenase NM domain-like"/>
    <property type="match status" value="1"/>
</dbReference>
<name>A0A419EY32_9BACT</name>
<feature type="domain" description="Acyl-CoA dehydrogenase/oxidase C-terminal" evidence="6">
    <location>
        <begin position="261"/>
        <end position="412"/>
    </location>
</feature>
<dbReference type="InterPro" id="IPR009075">
    <property type="entry name" value="AcylCo_DH/oxidase_C"/>
</dbReference>
<evidence type="ECO:0000259" key="7">
    <source>
        <dbReference type="Pfam" id="PF02770"/>
    </source>
</evidence>
<keyword evidence="5" id="KW-0560">Oxidoreductase</keyword>
<evidence type="ECO:0000313" key="8">
    <source>
        <dbReference type="EMBL" id="RJP69999.1"/>
    </source>
</evidence>
<evidence type="ECO:0000256" key="2">
    <source>
        <dbReference type="ARBA" id="ARBA00009347"/>
    </source>
</evidence>
<dbReference type="InterPro" id="IPR037069">
    <property type="entry name" value="AcylCoA_DH/ox_N_sf"/>
</dbReference>
<dbReference type="GO" id="GO:0003995">
    <property type="term" value="F:acyl-CoA dehydrogenase activity"/>
    <property type="evidence" value="ECO:0007669"/>
    <property type="project" value="InterPro"/>
</dbReference>
<dbReference type="GO" id="GO:0050660">
    <property type="term" value="F:flavin adenine dinucleotide binding"/>
    <property type="evidence" value="ECO:0007669"/>
    <property type="project" value="InterPro"/>
</dbReference>
<dbReference type="SUPFAM" id="SSF47203">
    <property type="entry name" value="Acyl-CoA dehydrogenase C-terminal domain-like"/>
    <property type="match status" value="1"/>
</dbReference>
<dbReference type="Pfam" id="PF00441">
    <property type="entry name" value="Acyl-CoA_dh_1"/>
    <property type="match status" value="1"/>
</dbReference>
<evidence type="ECO:0000256" key="1">
    <source>
        <dbReference type="ARBA" id="ARBA00001974"/>
    </source>
</evidence>
<dbReference type="AlphaFoldDB" id="A0A419EY32"/>
<dbReference type="PANTHER" id="PTHR43884:SF12">
    <property type="entry name" value="ISOVALERYL-COA DEHYDROGENASE, MITOCHONDRIAL-RELATED"/>
    <property type="match status" value="1"/>
</dbReference>
<evidence type="ECO:0000259" key="6">
    <source>
        <dbReference type="Pfam" id="PF00441"/>
    </source>
</evidence>
<proteinExistence type="inferred from homology"/>
<dbReference type="Gene3D" id="1.20.140.10">
    <property type="entry name" value="Butyryl-CoA Dehydrogenase, subunit A, domain 3"/>
    <property type="match status" value="1"/>
</dbReference>
<reference evidence="8 9" key="1">
    <citation type="journal article" date="2017" name="ISME J.">
        <title>Energy and carbon metabolisms in a deep terrestrial subsurface fluid microbial community.</title>
        <authorList>
            <person name="Momper L."/>
            <person name="Jungbluth S.P."/>
            <person name="Lee M.D."/>
            <person name="Amend J.P."/>
        </authorList>
    </citation>
    <scope>NUCLEOTIDE SEQUENCE [LARGE SCALE GENOMIC DNA]</scope>
    <source>
        <strain evidence="8">SURF_17</strain>
    </source>
</reference>
<dbReference type="InterPro" id="IPR036250">
    <property type="entry name" value="AcylCo_DH-like_C"/>
</dbReference>
<evidence type="ECO:0000256" key="5">
    <source>
        <dbReference type="RuleBase" id="RU362125"/>
    </source>
</evidence>
<organism evidence="8 9">
    <name type="scientific">Candidatus Abyssobacteria bacterium SURF_17</name>
    <dbReference type="NCBI Taxonomy" id="2093361"/>
    <lineage>
        <taxon>Bacteria</taxon>
        <taxon>Pseudomonadati</taxon>
        <taxon>Candidatus Hydrogenedentota</taxon>
        <taxon>Candidatus Abyssobacteria</taxon>
    </lineage>
</organism>
<evidence type="ECO:0000313" key="9">
    <source>
        <dbReference type="Proteomes" id="UP000285961"/>
    </source>
</evidence>
<dbReference type="Gene3D" id="1.10.540.10">
    <property type="entry name" value="Acyl-CoA dehydrogenase/oxidase, N-terminal domain"/>
    <property type="match status" value="1"/>
</dbReference>
<sequence>MIDFELPEQIVAAQKETHELAVKHMRPVARDYDEREHEKPWDYINLIWEDVKKEVAAQLQALEQTDAERAEAKKKSLARAGGQPMILTAVLSEERAWGDAGLNLCNPGPRLGGAAVNAVGTPEQKRRFFKPFTEGTPKWGAMAITEANAGSDTAAITASAVRDGDSWVLNGEKIFVTSGKMACQESDGWVVVWATIDKSAGRAGIKSFVVEKGTPGMTVTKLENKLGIRASDTATVVFEDCRIPIDNILGSPEVQQRGTTKGFKGVMATFDATRPGIAASAIGIGRAALEFVKEKLAEKGIEVRYGISPYQMTAVEKEIHNMEANLKAARLLTWRACCMLDRRERNSLEASMAKAKAGFAVTNICQKAVELMGPLGYSREYLLEKWMRDCKINDIFEGTGQINMLIVARNVLGFGRDKLK</sequence>
<gene>
    <name evidence="8" type="ORF">C4532_10035</name>
</gene>
<dbReference type="Pfam" id="PF02770">
    <property type="entry name" value="Acyl-CoA_dh_M"/>
    <property type="match status" value="1"/>
</dbReference>
<accession>A0A419EY32</accession>
<keyword evidence="4 5" id="KW-0274">FAD</keyword>
<comment type="caution">
    <text evidence="8">The sequence shown here is derived from an EMBL/GenBank/DDBJ whole genome shotgun (WGS) entry which is preliminary data.</text>
</comment>
<dbReference type="PROSITE" id="PS00072">
    <property type="entry name" value="ACYL_COA_DH_1"/>
    <property type="match status" value="1"/>
</dbReference>
<keyword evidence="3 5" id="KW-0285">Flavoprotein</keyword>
<dbReference type="EMBL" id="QZKI01000076">
    <property type="protein sequence ID" value="RJP69999.1"/>
    <property type="molecule type" value="Genomic_DNA"/>
</dbReference>
<dbReference type="InterPro" id="IPR046373">
    <property type="entry name" value="Acyl-CoA_Oxase/DH_mid-dom_sf"/>
</dbReference>
<evidence type="ECO:0000256" key="4">
    <source>
        <dbReference type="ARBA" id="ARBA00022827"/>
    </source>
</evidence>
<dbReference type="InterPro" id="IPR006089">
    <property type="entry name" value="Acyl-CoA_DH_CS"/>
</dbReference>
<evidence type="ECO:0000256" key="3">
    <source>
        <dbReference type="ARBA" id="ARBA00022630"/>
    </source>
</evidence>
<dbReference type="Gene3D" id="2.40.110.10">
    <property type="entry name" value="Butyryl-CoA Dehydrogenase, subunit A, domain 2"/>
    <property type="match status" value="1"/>
</dbReference>